<feature type="region of interest" description="Disordered" evidence="3">
    <location>
        <begin position="58"/>
        <end position="79"/>
    </location>
</feature>
<evidence type="ECO:0000256" key="1">
    <source>
        <dbReference type="ARBA" id="ARBA00022441"/>
    </source>
</evidence>
<comment type="caution">
    <text evidence="5">The sequence shown here is derived from an EMBL/GenBank/DDBJ whole genome shotgun (WGS) entry which is preliminary data.</text>
</comment>
<evidence type="ECO:0000313" key="5">
    <source>
        <dbReference type="EMBL" id="PNJ13908.1"/>
    </source>
</evidence>
<dbReference type="Pfam" id="PF07707">
    <property type="entry name" value="BACK"/>
    <property type="match status" value="1"/>
</dbReference>
<name>A0A2J8RZH3_PONAB</name>
<evidence type="ECO:0000256" key="3">
    <source>
        <dbReference type="SAM" id="MobiDB-lite"/>
    </source>
</evidence>
<protein>
    <submittedName>
        <fullName evidence="5">LZTR1 isoform 14</fullName>
    </submittedName>
</protein>
<dbReference type="AlphaFoldDB" id="A0A2J8RZH3"/>
<dbReference type="InterPro" id="IPR051568">
    <property type="entry name" value="LZTR1/Attractin"/>
</dbReference>
<organism evidence="5">
    <name type="scientific">Pongo abelii</name>
    <name type="common">Sumatran orangutan</name>
    <name type="synonym">Pongo pygmaeus abelii</name>
    <dbReference type="NCBI Taxonomy" id="9601"/>
    <lineage>
        <taxon>Eukaryota</taxon>
        <taxon>Metazoa</taxon>
        <taxon>Chordata</taxon>
        <taxon>Craniata</taxon>
        <taxon>Vertebrata</taxon>
        <taxon>Euteleostomi</taxon>
        <taxon>Mammalia</taxon>
        <taxon>Eutheria</taxon>
        <taxon>Euarchontoglires</taxon>
        <taxon>Primates</taxon>
        <taxon>Haplorrhini</taxon>
        <taxon>Catarrhini</taxon>
        <taxon>Hominidae</taxon>
        <taxon>Pongo</taxon>
    </lineage>
</organism>
<keyword evidence="1" id="KW-0880">Kelch repeat</keyword>
<dbReference type="PANTHER" id="PTHR46376">
    <property type="entry name" value="LEUCINE-ZIPPER-LIKE TRANSCRIPTIONAL REGULATOR 1"/>
    <property type="match status" value="1"/>
</dbReference>
<dbReference type="GO" id="GO:0005794">
    <property type="term" value="C:Golgi apparatus"/>
    <property type="evidence" value="ECO:0007669"/>
    <property type="project" value="TreeGrafter"/>
</dbReference>
<dbReference type="PANTHER" id="PTHR46376:SF1">
    <property type="entry name" value="LEUCINE-ZIPPER-LIKE TRANSCRIPTIONAL REGULATOR 1"/>
    <property type="match status" value="1"/>
</dbReference>
<evidence type="ECO:0000256" key="2">
    <source>
        <dbReference type="ARBA" id="ARBA00022737"/>
    </source>
</evidence>
<dbReference type="EMBL" id="NDHI03003630">
    <property type="protein sequence ID" value="PNJ13908.1"/>
    <property type="molecule type" value="Genomic_DNA"/>
</dbReference>
<dbReference type="CDD" id="cd18505">
    <property type="entry name" value="BACK1_LZTR1"/>
    <property type="match status" value="1"/>
</dbReference>
<accession>A0A2J8RZH3</accession>
<proteinExistence type="predicted"/>
<dbReference type="InterPro" id="IPR011705">
    <property type="entry name" value="BACK"/>
</dbReference>
<dbReference type="Gene3D" id="1.25.40.420">
    <property type="match status" value="1"/>
</dbReference>
<gene>
    <name evidence="5" type="ORF">CR201_G0047580</name>
</gene>
<feature type="domain" description="BACK" evidence="4">
    <location>
        <begin position="8"/>
        <end position="59"/>
    </location>
</feature>
<reference evidence="5" key="1">
    <citation type="submission" date="2017-12" db="EMBL/GenBank/DDBJ databases">
        <title>High-resolution comparative analysis of great ape genomes.</title>
        <authorList>
            <person name="Pollen A."/>
            <person name="Hastie A."/>
            <person name="Hormozdiari F."/>
            <person name="Dougherty M."/>
            <person name="Liu R."/>
            <person name="Chaisson M."/>
            <person name="Hoppe E."/>
            <person name="Hill C."/>
            <person name="Pang A."/>
            <person name="Hillier L."/>
            <person name="Baker C."/>
            <person name="Armstrong J."/>
            <person name="Shendure J."/>
            <person name="Paten B."/>
            <person name="Wilson R."/>
            <person name="Chao H."/>
            <person name="Schneider V."/>
            <person name="Ventura M."/>
            <person name="Kronenberg Z."/>
            <person name="Murali S."/>
            <person name="Gordon D."/>
            <person name="Cantsilieris S."/>
            <person name="Munson K."/>
            <person name="Nelson B."/>
            <person name="Raja A."/>
            <person name="Underwood J."/>
            <person name="Diekhans M."/>
            <person name="Fiddes I."/>
            <person name="Haussler D."/>
            <person name="Eichler E."/>
        </authorList>
    </citation>
    <scope>NUCLEOTIDE SEQUENCE [LARGE SCALE GENOMIC DNA]</scope>
    <source>
        <strain evidence="5">Susie</strain>
    </source>
</reference>
<feature type="non-terminal residue" evidence="5">
    <location>
        <position position="1"/>
    </location>
</feature>
<sequence>VDLQNVLVVCESAARLQLSQLKEHCLNFVVKESHFNQVIMMKEFERLSSPLIVEIVRRKQQPPPRTPSDQPVDIGPFIPPALPGAHADPSCWLLVTSAGTRGHAVGLEGAG</sequence>
<keyword evidence="2" id="KW-0677">Repeat</keyword>
<evidence type="ECO:0000259" key="4">
    <source>
        <dbReference type="Pfam" id="PF07707"/>
    </source>
</evidence>
<feature type="non-terminal residue" evidence="5">
    <location>
        <position position="111"/>
    </location>
</feature>